<evidence type="ECO:0000256" key="5">
    <source>
        <dbReference type="ARBA" id="ARBA00023136"/>
    </source>
</evidence>
<feature type="transmembrane region" description="Helical" evidence="6">
    <location>
        <begin position="168"/>
        <end position="185"/>
    </location>
</feature>
<evidence type="ECO:0000256" key="2">
    <source>
        <dbReference type="ARBA" id="ARBA00022475"/>
    </source>
</evidence>
<dbReference type="Pfam" id="PF09678">
    <property type="entry name" value="Caa3_CtaG"/>
    <property type="match status" value="1"/>
</dbReference>
<evidence type="ECO:0000256" key="4">
    <source>
        <dbReference type="ARBA" id="ARBA00022989"/>
    </source>
</evidence>
<feature type="transmembrane region" description="Helical" evidence="6">
    <location>
        <begin position="197"/>
        <end position="230"/>
    </location>
</feature>
<name>A0ABP8PQZ0_9NOCA</name>
<protein>
    <submittedName>
        <fullName evidence="7">Cytochrome c oxidase assembly protein</fullName>
    </submittedName>
</protein>
<accession>A0ABP8PQZ0</accession>
<comment type="caution">
    <text evidence="7">The sequence shown here is derived from an EMBL/GenBank/DDBJ whole genome shotgun (WGS) entry which is preliminary data.</text>
</comment>
<dbReference type="EMBL" id="BAABFB010000075">
    <property type="protein sequence ID" value="GAA4489928.1"/>
    <property type="molecule type" value="Genomic_DNA"/>
</dbReference>
<sequence length="329" mass="35615">MAVSFVETPLTLSTAVSSWQWDLPTLAVTGGLAWGYHRAHTRQARRGDGVGRGRGYCFLFLGCAAWAVAATSFVGVYADTLFWVRALQVVILLFVVPFGLALGRPVSVLRGALGAGGGRRLDTALSGRGARILAHPATTSLAMLATPWLLYLTGWYPAVLEHHLVDQITRIVLVVVGFGYFYARLQADPVPRRYSQMISITITFVEVIGDGLLGLVLWLGPLIAAGHYAARTWGPDPRTDQIIGAGILWILGDVIGVPFLLVLMRAFTLDDRATAAAIDAELDAAELDAARGPARAAAAAEEHVSEPPAAHGLWWENDPQLQDRFRRER</sequence>
<evidence type="ECO:0000256" key="1">
    <source>
        <dbReference type="ARBA" id="ARBA00004651"/>
    </source>
</evidence>
<dbReference type="InterPro" id="IPR019108">
    <property type="entry name" value="Caa3_assmbl_CtaG-rel"/>
</dbReference>
<organism evidence="7 8">
    <name type="scientific">Rhodococcus olei</name>
    <dbReference type="NCBI Taxonomy" id="2161675"/>
    <lineage>
        <taxon>Bacteria</taxon>
        <taxon>Bacillati</taxon>
        <taxon>Actinomycetota</taxon>
        <taxon>Actinomycetes</taxon>
        <taxon>Mycobacteriales</taxon>
        <taxon>Nocardiaceae</taxon>
        <taxon>Rhodococcus</taxon>
    </lineage>
</organism>
<evidence type="ECO:0000256" key="3">
    <source>
        <dbReference type="ARBA" id="ARBA00022692"/>
    </source>
</evidence>
<feature type="transmembrane region" description="Helical" evidence="6">
    <location>
        <begin position="19"/>
        <end position="36"/>
    </location>
</feature>
<feature type="transmembrane region" description="Helical" evidence="6">
    <location>
        <begin position="242"/>
        <end position="263"/>
    </location>
</feature>
<evidence type="ECO:0000256" key="6">
    <source>
        <dbReference type="SAM" id="Phobius"/>
    </source>
</evidence>
<keyword evidence="8" id="KW-1185">Reference proteome</keyword>
<reference evidence="8" key="1">
    <citation type="journal article" date="2019" name="Int. J. Syst. Evol. Microbiol.">
        <title>The Global Catalogue of Microorganisms (GCM) 10K type strain sequencing project: providing services to taxonomists for standard genome sequencing and annotation.</title>
        <authorList>
            <consortium name="The Broad Institute Genomics Platform"/>
            <consortium name="The Broad Institute Genome Sequencing Center for Infectious Disease"/>
            <person name="Wu L."/>
            <person name="Ma J."/>
        </authorList>
    </citation>
    <scope>NUCLEOTIDE SEQUENCE [LARGE SCALE GENOMIC DNA]</scope>
    <source>
        <strain evidence="8">JCM 32206</strain>
    </source>
</reference>
<proteinExistence type="predicted"/>
<dbReference type="Proteomes" id="UP001501183">
    <property type="component" value="Unassembled WGS sequence"/>
</dbReference>
<keyword evidence="4 6" id="KW-1133">Transmembrane helix</keyword>
<comment type="subcellular location">
    <subcellularLocation>
        <location evidence="1">Cell membrane</location>
        <topology evidence="1">Multi-pass membrane protein</topology>
    </subcellularLocation>
</comment>
<evidence type="ECO:0000313" key="8">
    <source>
        <dbReference type="Proteomes" id="UP001501183"/>
    </source>
</evidence>
<feature type="transmembrane region" description="Helical" evidence="6">
    <location>
        <begin position="82"/>
        <end position="102"/>
    </location>
</feature>
<evidence type="ECO:0000313" key="7">
    <source>
        <dbReference type="EMBL" id="GAA4489928.1"/>
    </source>
</evidence>
<feature type="transmembrane region" description="Helical" evidence="6">
    <location>
        <begin position="137"/>
        <end position="156"/>
    </location>
</feature>
<keyword evidence="3 6" id="KW-0812">Transmembrane</keyword>
<feature type="transmembrane region" description="Helical" evidence="6">
    <location>
        <begin position="56"/>
        <end position="76"/>
    </location>
</feature>
<keyword evidence="2" id="KW-1003">Cell membrane</keyword>
<keyword evidence="5 6" id="KW-0472">Membrane</keyword>
<dbReference type="RefSeq" id="WP_425569968.1">
    <property type="nucleotide sequence ID" value="NZ_BAABFB010000075.1"/>
</dbReference>
<gene>
    <name evidence="7" type="ORF">GCM10023094_52260</name>
</gene>